<organism evidence="11 12">
    <name type="scientific">Pseudidiomarina planktonica</name>
    <dbReference type="NCBI Taxonomy" id="1323738"/>
    <lineage>
        <taxon>Bacteria</taxon>
        <taxon>Pseudomonadati</taxon>
        <taxon>Pseudomonadota</taxon>
        <taxon>Gammaproteobacteria</taxon>
        <taxon>Alteromonadales</taxon>
        <taxon>Idiomarinaceae</taxon>
        <taxon>Pseudidiomarina</taxon>
    </lineage>
</organism>
<dbReference type="RefSeq" id="WP_086433945.1">
    <property type="nucleotide sequence ID" value="NZ_FXWH01000001.1"/>
</dbReference>
<dbReference type="Proteomes" id="UP000194450">
    <property type="component" value="Unassembled WGS sequence"/>
</dbReference>
<dbReference type="GO" id="GO:0031071">
    <property type="term" value="F:cysteine desulfurase activity"/>
    <property type="evidence" value="ECO:0007669"/>
    <property type="project" value="UniProtKB-EC"/>
</dbReference>
<evidence type="ECO:0000256" key="9">
    <source>
        <dbReference type="RuleBase" id="RU004504"/>
    </source>
</evidence>
<dbReference type="EC" id="2.8.1.7" evidence="3"/>
<name>A0A1Y6EPW6_9GAMM</name>
<dbReference type="PANTHER" id="PTHR11601">
    <property type="entry name" value="CYSTEINE DESULFURYLASE FAMILY MEMBER"/>
    <property type="match status" value="1"/>
</dbReference>
<dbReference type="OrthoDB" id="9808002at2"/>
<evidence type="ECO:0000256" key="7">
    <source>
        <dbReference type="ARBA" id="ARBA00023014"/>
    </source>
</evidence>
<dbReference type="PROSITE" id="PS50206">
    <property type="entry name" value="RHODANESE_3"/>
    <property type="match status" value="1"/>
</dbReference>
<dbReference type="EMBL" id="FXWH01000001">
    <property type="protein sequence ID" value="SMQ63020.1"/>
    <property type="molecule type" value="Genomic_DNA"/>
</dbReference>
<keyword evidence="6" id="KW-0408">Iron</keyword>
<evidence type="ECO:0000313" key="11">
    <source>
        <dbReference type="EMBL" id="SMQ63020.1"/>
    </source>
</evidence>
<gene>
    <name evidence="11" type="ORF">SAMN06297229_0794</name>
</gene>
<keyword evidence="5" id="KW-0663">Pyridoxal phosphate</keyword>
<dbReference type="CDD" id="cd00158">
    <property type="entry name" value="RHOD"/>
    <property type="match status" value="1"/>
</dbReference>
<reference evidence="12" key="1">
    <citation type="submission" date="2017-04" db="EMBL/GenBank/DDBJ databases">
        <authorList>
            <person name="Varghese N."/>
            <person name="Submissions S."/>
        </authorList>
    </citation>
    <scope>NUCLEOTIDE SEQUENCE [LARGE SCALE GENOMIC DNA]</scope>
</reference>
<sequence length="699" mass="75739">MVKLVQIRPVAAELYLDCNATTPVLPEIAQAVTHVMGDIFGNPSSSHITGLKARYILDSTRRLARQVIGVQDGDVLFTSGATEGIQTAVLSSLHRAICCPPENQPKNPRWLLYGATEHKAVPQALEHWNKVLRLGAELKAIPVDSKGLLDQDFIQAHVADAAMICTMAVNNETGVQQDLVALEQSIRSVNPTIPWLVDGVQALGKLDMQLANLSIDYAAFSGHKLYAPKGIGFMYVRKGAPFTPLMIGGGQESGLRSGTENLPGIAALHALFEMLLADSPRFSSHAQLAGYREQLAEALQAAFPTLVFNNDFDVSVATTLNFSVKGVSSRDIMDVFDAANIRVSSGSACSSKVTGSYVLDAMGLDFWRSQSAIRLSFGPATSAADIAAACSRIRRAAQALQQSCLLPTDVNSDSDTDLNGIVQWRYDDQCCYLIIDKAARQLIIIDPLAPLAERLENLVQCRGYRVQAIVTSQPQDQEGTGPMLAQLLCASGCDEARDQYGWPQSAPEAEGLSQVKIGERTLYRIGQDNPAYVLSAQNAPNHIEFTFGNTNTAVAAQSQLSQLTLSESVVCPPIDAHYALALRWCEVIGECAQRGDLDLGLDDERSVLQQPETLVIDVREQQEHLMQPLPVAAEVLNVPLTRAAQFIVDKRAKLKDRTVICVCRSGHRSAAVAQALVRHGFTKVRHLTGGLALLQEELA</sequence>
<dbReference type="SUPFAM" id="SSF52821">
    <property type="entry name" value="Rhodanese/Cell cycle control phosphatase"/>
    <property type="match status" value="1"/>
</dbReference>
<dbReference type="Gene3D" id="1.10.260.50">
    <property type="match status" value="1"/>
</dbReference>
<dbReference type="PANTHER" id="PTHR11601:SF34">
    <property type="entry name" value="CYSTEINE DESULFURASE"/>
    <property type="match status" value="1"/>
</dbReference>
<protein>
    <recommendedName>
        <fullName evidence="3">cysteine desulfurase</fullName>
        <ecNumber evidence="3">2.8.1.7</ecNumber>
    </recommendedName>
</protein>
<evidence type="ECO:0000256" key="2">
    <source>
        <dbReference type="ARBA" id="ARBA00006490"/>
    </source>
</evidence>
<evidence type="ECO:0000313" key="12">
    <source>
        <dbReference type="Proteomes" id="UP000194450"/>
    </source>
</evidence>
<comment type="cofactor">
    <cofactor evidence="1 9">
        <name>pyridoxal 5'-phosphate</name>
        <dbReference type="ChEBI" id="CHEBI:597326"/>
    </cofactor>
</comment>
<dbReference type="PROSITE" id="PS00595">
    <property type="entry name" value="AA_TRANSFER_CLASS_5"/>
    <property type="match status" value="1"/>
</dbReference>
<evidence type="ECO:0000256" key="4">
    <source>
        <dbReference type="ARBA" id="ARBA00022723"/>
    </source>
</evidence>
<dbReference type="InterPro" id="IPR000192">
    <property type="entry name" value="Aminotrans_V_dom"/>
</dbReference>
<dbReference type="Pfam" id="PF00266">
    <property type="entry name" value="Aminotran_5"/>
    <property type="match status" value="1"/>
</dbReference>
<evidence type="ECO:0000256" key="3">
    <source>
        <dbReference type="ARBA" id="ARBA00012239"/>
    </source>
</evidence>
<dbReference type="Gene3D" id="3.40.640.10">
    <property type="entry name" value="Type I PLP-dependent aspartate aminotransferase-like (Major domain)"/>
    <property type="match status" value="1"/>
</dbReference>
<dbReference type="InterPro" id="IPR015421">
    <property type="entry name" value="PyrdxlP-dep_Trfase_major"/>
</dbReference>
<dbReference type="InterPro" id="IPR015424">
    <property type="entry name" value="PyrdxlP-dep_Trfase"/>
</dbReference>
<comment type="catalytic activity">
    <reaction evidence="8">
        <text>(sulfur carrier)-H + L-cysteine = (sulfur carrier)-SH + L-alanine</text>
        <dbReference type="Rhea" id="RHEA:43892"/>
        <dbReference type="Rhea" id="RHEA-COMP:14737"/>
        <dbReference type="Rhea" id="RHEA-COMP:14739"/>
        <dbReference type="ChEBI" id="CHEBI:29917"/>
        <dbReference type="ChEBI" id="CHEBI:35235"/>
        <dbReference type="ChEBI" id="CHEBI:57972"/>
        <dbReference type="ChEBI" id="CHEBI:64428"/>
        <dbReference type="EC" id="2.8.1.7"/>
    </reaction>
</comment>
<accession>A0A1Y6EPW6</accession>
<keyword evidence="7" id="KW-0411">Iron-sulfur</keyword>
<dbReference type="SMART" id="SM00450">
    <property type="entry name" value="RHOD"/>
    <property type="match status" value="1"/>
</dbReference>
<dbReference type="InterPro" id="IPR015422">
    <property type="entry name" value="PyrdxlP-dep_Trfase_small"/>
</dbReference>
<comment type="similarity">
    <text evidence="2">Belongs to the class-V pyridoxal-phosphate-dependent aminotransferase family. NifS/IscS subfamily.</text>
</comment>
<proteinExistence type="inferred from homology"/>
<evidence type="ECO:0000259" key="10">
    <source>
        <dbReference type="PROSITE" id="PS50206"/>
    </source>
</evidence>
<keyword evidence="12" id="KW-1185">Reference proteome</keyword>
<dbReference type="Pfam" id="PF00581">
    <property type="entry name" value="Rhodanese"/>
    <property type="match status" value="1"/>
</dbReference>
<dbReference type="GO" id="GO:0046872">
    <property type="term" value="F:metal ion binding"/>
    <property type="evidence" value="ECO:0007669"/>
    <property type="project" value="UniProtKB-KW"/>
</dbReference>
<evidence type="ECO:0000256" key="5">
    <source>
        <dbReference type="ARBA" id="ARBA00022898"/>
    </source>
</evidence>
<keyword evidence="4" id="KW-0479">Metal-binding</keyword>
<feature type="domain" description="Rhodanese" evidence="10">
    <location>
        <begin position="609"/>
        <end position="698"/>
    </location>
</feature>
<dbReference type="GO" id="GO:0051536">
    <property type="term" value="F:iron-sulfur cluster binding"/>
    <property type="evidence" value="ECO:0007669"/>
    <property type="project" value="UniProtKB-KW"/>
</dbReference>
<dbReference type="SUPFAM" id="SSF53383">
    <property type="entry name" value="PLP-dependent transferases"/>
    <property type="match status" value="1"/>
</dbReference>
<dbReference type="Gene3D" id="3.90.1150.10">
    <property type="entry name" value="Aspartate Aminotransferase, domain 1"/>
    <property type="match status" value="1"/>
</dbReference>
<evidence type="ECO:0000256" key="1">
    <source>
        <dbReference type="ARBA" id="ARBA00001933"/>
    </source>
</evidence>
<evidence type="ECO:0000256" key="8">
    <source>
        <dbReference type="ARBA" id="ARBA00050776"/>
    </source>
</evidence>
<dbReference type="InterPro" id="IPR001763">
    <property type="entry name" value="Rhodanese-like_dom"/>
</dbReference>
<dbReference type="Gene3D" id="3.40.250.10">
    <property type="entry name" value="Rhodanese-like domain"/>
    <property type="match status" value="1"/>
</dbReference>
<evidence type="ECO:0000256" key="6">
    <source>
        <dbReference type="ARBA" id="ARBA00023004"/>
    </source>
</evidence>
<dbReference type="InterPro" id="IPR036873">
    <property type="entry name" value="Rhodanese-like_dom_sf"/>
</dbReference>
<dbReference type="AlphaFoldDB" id="A0A1Y6EPW6"/>
<dbReference type="InterPro" id="IPR020578">
    <property type="entry name" value="Aminotrans_V_PyrdxlP_BS"/>
</dbReference>